<feature type="transmembrane region" description="Helical" evidence="8">
    <location>
        <begin position="85"/>
        <end position="104"/>
    </location>
</feature>
<keyword evidence="6 8" id="KW-1133">Transmembrane helix</keyword>
<dbReference type="Gene3D" id="1.10.3470.10">
    <property type="entry name" value="ABC transporter involved in vitamin B12 uptake, BtuC"/>
    <property type="match status" value="1"/>
</dbReference>
<protein>
    <submittedName>
        <fullName evidence="9">Iron complex transport system permease protein</fullName>
    </submittedName>
</protein>
<comment type="subcellular location">
    <subcellularLocation>
        <location evidence="1">Cell membrane</location>
        <topology evidence="1">Multi-pass membrane protein</topology>
    </subcellularLocation>
</comment>
<name>A0A4R7J5U6_9ACTN</name>
<dbReference type="EMBL" id="SOAW01000001">
    <property type="protein sequence ID" value="TDT32720.1"/>
    <property type="molecule type" value="Genomic_DNA"/>
</dbReference>
<dbReference type="GO" id="GO:0033214">
    <property type="term" value="P:siderophore-iron import into cell"/>
    <property type="evidence" value="ECO:0007669"/>
    <property type="project" value="TreeGrafter"/>
</dbReference>
<sequence>MILLVVSVAALVVAIGLSLAIGTRPVPPHVVLDVILGRPVDPQDYHAVAVLRFPRTVVGLLAGIGLGVAGAVMQALTRNPLADPGLLGVTAGASFFVAIAVSALGVGSPAAYTSFALAGALVAAVAVALIGGSRGKGIDPIRLTLAGVALTAVLTGTVSAIRAAAPRTFNAMLTWEIGSLVNRGWDVIIPIGPVILVGTLLAFFISGRLNTMAMGDDLATTLGTSVAGTRVLAVLAVAALAGGATAIAGPISFVGLMVPHIVRRFSGGDQRWIIGISVLLSPVLLLLSDVLGRLVLWPGEMAVGVVTAFLGAPLLIAIIRQKKVIAL</sequence>
<evidence type="ECO:0000256" key="7">
    <source>
        <dbReference type="ARBA" id="ARBA00023136"/>
    </source>
</evidence>
<evidence type="ECO:0000256" key="8">
    <source>
        <dbReference type="SAM" id="Phobius"/>
    </source>
</evidence>
<feature type="transmembrane region" description="Helical" evidence="8">
    <location>
        <begin position="274"/>
        <end position="295"/>
    </location>
</feature>
<dbReference type="GO" id="GO:0005886">
    <property type="term" value="C:plasma membrane"/>
    <property type="evidence" value="ECO:0007669"/>
    <property type="project" value="UniProtKB-SubCell"/>
</dbReference>
<evidence type="ECO:0000313" key="9">
    <source>
        <dbReference type="EMBL" id="TDT32720.1"/>
    </source>
</evidence>
<gene>
    <name evidence="9" type="ORF">CLV29_0306</name>
</gene>
<evidence type="ECO:0000256" key="1">
    <source>
        <dbReference type="ARBA" id="ARBA00004651"/>
    </source>
</evidence>
<dbReference type="InterPro" id="IPR037294">
    <property type="entry name" value="ABC_BtuC-like"/>
</dbReference>
<comment type="caution">
    <text evidence="9">The sequence shown here is derived from an EMBL/GenBank/DDBJ whole genome shotgun (WGS) entry which is preliminary data.</text>
</comment>
<dbReference type="AlphaFoldDB" id="A0A4R7J5U6"/>
<dbReference type="CDD" id="cd06550">
    <property type="entry name" value="TM_ABC_iron-siderophores_like"/>
    <property type="match status" value="1"/>
</dbReference>
<evidence type="ECO:0000256" key="6">
    <source>
        <dbReference type="ARBA" id="ARBA00022989"/>
    </source>
</evidence>
<dbReference type="InterPro" id="IPR000522">
    <property type="entry name" value="ABC_transptr_permease_BtuC"/>
</dbReference>
<feature type="transmembrane region" description="Helical" evidence="8">
    <location>
        <begin position="110"/>
        <end position="131"/>
    </location>
</feature>
<evidence type="ECO:0000256" key="5">
    <source>
        <dbReference type="ARBA" id="ARBA00022692"/>
    </source>
</evidence>
<accession>A0A4R7J5U6</accession>
<feature type="transmembrane region" description="Helical" evidence="8">
    <location>
        <begin position="301"/>
        <end position="319"/>
    </location>
</feature>
<evidence type="ECO:0000256" key="3">
    <source>
        <dbReference type="ARBA" id="ARBA00022448"/>
    </source>
</evidence>
<feature type="transmembrane region" description="Helical" evidence="8">
    <location>
        <begin position="53"/>
        <end position="73"/>
    </location>
</feature>
<evidence type="ECO:0000256" key="4">
    <source>
        <dbReference type="ARBA" id="ARBA00022475"/>
    </source>
</evidence>
<feature type="transmembrane region" description="Helical" evidence="8">
    <location>
        <begin position="143"/>
        <end position="165"/>
    </location>
</feature>
<keyword evidence="4" id="KW-1003">Cell membrane</keyword>
<organism evidence="9 10">
    <name type="scientific">Naumannella halotolerans</name>
    <dbReference type="NCBI Taxonomy" id="993414"/>
    <lineage>
        <taxon>Bacteria</taxon>
        <taxon>Bacillati</taxon>
        <taxon>Actinomycetota</taxon>
        <taxon>Actinomycetes</taxon>
        <taxon>Propionibacteriales</taxon>
        <taxon>Propionibacteriaceae</taxon>
        <taxon>Naumannella</taxon>
    </lineage>
</organism>
<dbReference type="PANTHER" id="PTHR30472:SF1">
    <property type="entry name" value="FE(3+) DICITRATE TRANSPORT SYSTEM PERMEASE PROTEIN FECC-RELATED"/>
    <property type="match status" value="1"/>
</dbReference>
<proteinExistence type="inferred from homology"/>
<dbReference type="SUPFAM" id="SSF81345">
    <property type="entry name" value="ABC transporter involved in vitamin B12 uptake, BtuC"/>
    <property type="match status" value="1"/>
</dbReference>
<dbReference type="FunFam" id="1.10.3470.10:FF:000001">
    <property type="entry name" value="Vitamin B12 ABC transporter permease BtuC"/>
    <property type="match status" value="1"/>
</dbReference>
<dbReference type="RefSeq" id="WP_243831661.1">
    <property type="nucleotide sequence ID" value="NZ_CP171129.1"/>
</dbReference>
<evidence type="ECO:0000313" key="10">
    <source>
        <dbReference type="Proteomes" id="UP000295371"/>
    </source>
</evidence>
<dbReference type="PANTHER" id="PTHR30472">
    <property type="entry name" value="FERRIC ENTEROBACTIN TRANSPORT SYSTEM PERMEASE PROTEIN"/>
    <property type="match status" value="1"/>
</dbReference>
<reference evidence="9 10" key="1">
    <citation type="submission" date="2019-03" db="EMBL/GenBank/DDBJ databases">
        <title>Genomic Encyclopedia of Archaeal and Bacterial Type Strains, Phase II (KMG-II): from individual species to whole genera.</title>
        <authorList>
            <person name="Goeker M."/>
        </authorList>
    </citation>
    <scope>NUCLEOTIDE SEQUENCE [LARGE SCALE GENOMIC DNA]</scope>
    <source>
        <strain evidence="9 10">DSM 24323</strain>
    </source>
</reference>
<keyword evidence="5 8" id="KW-0812">Transmembrane</keyword>
<keyword evidence="7 8" id="KW-0472">Membrane</keyword>
<dbReference type="GO" id="GO:0022857">
    <property type="term" value="F:transmembrane transporter activity"/>
    <property type="evidence" value="ECO:0007669"/>
    <property type="project" value="InterPro"/>
</dbReference>
<evidence type="ECO:0000256" key="2">
    <source>
        <dbReference type="ARBA" id="ARBA00007935"/>
    </source>
</evidence>
<comment type="similarity">
    <text evidence="2">Belongs to the binding-protein-dependent transport system permease family. FecCD subfamily.</text>
</comment>
<dbReference type="Proteomes" id="UP000295371">
    <property type="component" value="Unassembled WGS sequence"/>
</dbReference>
<keyword evidence="10" id="KW-1185">Reference proteome</keyword>
<feature type="transmembrane region" description="Helical" evidence="8">
    <location>
        <begin position="185"/>
        <end position="206"/>
    </location>
</feature>
<keyword evidence="3" id="KW-0813">Transport</keyword>
<dbReference type="Pfam" id="PF01032">
    <property type="entry name" value="FecCD"/>
    <property type="match status" value="1"/>
</dbReference>